<reference evidence="7 8" key="1">
    <citation type="submission" date="2016-05" db="EMBL/GenBank/DDBJ databases">
        <title>Comparative genomics of biotechnologically important yeasts.</title>
        <authorList>
            <consortium name="DOE Joint Genome Institute"/>
            <person name="Riley R."/>
            <person name="Haridas S."/>
            <person name="Wolfe K.H."/>
            <person name="Lopes M.R."/>
            <person name="Hittinger C.T."/>
            <person name="Goker M."/>
            <person name="Salamov A."/>
            <person name="Wisecaver J."/>
            <person name="Long T.M."/>
            <person name="Aerts A.L."/>
            <person name="Barry K."/>
            <person name="Choi C."/>
            <person name="Clum A."/>
            <person name="Coughlan A.Y."/>
            <person name="Deshpande S."/>
            <person name="Douglass A.P."/>
            <person name="Hanson S.J."/>
            <person name="Klenk H.-P."/>
            <person name="LaButti K."/>
            <person name="Lapidus A."/>
            <person name="Lindquist E."/>
            <person name="Lipzen A."/>
            <person name="Meier-kolthoff J.P."/>
            <person name="Ohm R.A."/>
            <person name="Otillar R.P."/>
            <person name="Pangilinan J."/>
            <person name="Peng Y."/>
            <person name="Rokas A."/>
            <person name="Rosa C.A."/>
            <person name="Scheuner C."/>
            <person name="Sibirny A.A."/>
            <person name="Slot J.C."/>
            <person name="Stielow J.B."/>
            <person name="Sun H."/>
            <person name="Kurtzman C.P."/>
            <person name="Blackwell M."/>
            <person name="Grigoriev I.V."/>
            <person name="Jeffries T.W."/>
        </authorList>
    </citation>
    <scope>NUCLEOTIDE SEQUENCE [LARGE SCALE GENOMIC DNA]</scope>
    <source>
        <strain evidence="7 8">NRRL YB-4993</strain>
    </source>
</reference>
<comment type="caution">
    <text evidence="7">The sequence shown here is derived from an EMBL/GenBank/DDBJ whole genome shotgun (WGS) entry which is preliminary data.</text>
</comment>
<evidence type="ECO:0000256" key="4">
    <source>
        <dbReference type="ARBA" id="ARBA00023136"/>
    </source>
</evidence>
<evidence type="ECO:0000256" key="2">
    <source>
        <dbReference type="ARBA" id="ARBA00022692"/>
    </source>
</evidence>
<keyword evidence="3 5" id="KW-1133">Transmembrane helix</keyword>
<feature type="transmembrane region" description="Helical" evidence="5">
    <location>
        <begin position="23"/>
        <end position="51"/>
    </location>
</feature>
<comment type="subcellular location">
    <subcellularLocation>
        <location evidence="1">Membrane</location>
        <topology evidence="1">Multi-pass membrane protein</topology>
    </subcellularLocation>
</comment>
<dbReference type="Proteomes" id="UP000092555">
    <property type="component" value="Unassembled WGS sequence"/>
</dbReference>
<keyword evidence="8" id="KW-1185">Reference proteome</keyword>
<dbReference type="RefSeq" id="XP_018710635.1">
    <property type="nucleotide sequence ID" value="XM_018857837.1"/>
</dbReference>
<feature type="transmembrane region" description="Helical" evidence="5">
    <location>
        <begin position="368"/>
        <end position="386"/>
    </location>
</feature>
<gene>
    <name evidence="7" type="ORF">METBIDRAFT_44774</name>
</gene>
<dbReference type="PROSITE" id="PS51380">
    <property type="entry name" value="EXS"/>
    <property type="match status" value="1"/>
</dbReference>
<dbReference type="GO" id="GO:0005737">
    <property type="term" value="C:cytoplasm"/>
    <property type="evidence" value="ECO:0007669"/>
    <property type="project" value="TreeGrafter"/>
</dbReference>
<evidence type="ECO:0000256" key="5">
    <source>
        <dbReference type="SAM" id="Phobius"/>
    </source>
</evidence>
<dbReference type="GeneID" id="30030813"/>
<evidence type="ECO:0000313" key="8">
    <source>
        <dbReference type="Proteomes" id="UP000092555"/>
    </source>
</evidence>
<dbReference type="InterPro" id="IPR004342">
    <property type="entry name" value="EXS_C"/>
</dbReference>
<accession>A0A1A0H7Z9</accession>
<protein>
    <recommendedName>
        <fullName evidence="6">EXS domain-containing protein</fullName>
    </recommendedName>
</protein>
<feature type="transmembrane region" description="Helical" evidence="5">
    <location>
        <begin position="335"/>
        <end position="356"/>
    </location>
</feature>
<dbReference type="AlphaFoldDB" id="A0A1A0H7Z9"/>
<feature type="transmembrane region" description="Helical" evidence="5">
    <location>
        <begin position="96"/>
        <end position="117"/>
    </location>
</feature>
<proteinExistence type="predicted"/>
<evidence type="ECO:0000259" key="6">
    <source>
        <dbReference type="PROSITE" id="PS51380"/>
    </source>
</evidence>
<organism evidence="7 8">
    <name type="scientific">Metschnikowia bicuspidata var. bicuspidata NRRL YB-4993</name>
    <dbReference type="NCBI Taxonomy" id="869754"/>
    <lineage>
        <taxon>Eukaryota</taxon>
        <taxon>Fungi</taxon>
        <taxon>Dikarya</taxon>
        <taxon>Ascomycota</taxon>
        <taxon>Saccharomycotina</taxon>
        <taxon>Pichiomycetes</taxon>
        <taxon>Metschnikowiaceae</taxon>
        <taxon>Metschnikowia</taxon>
    </lineage>
</organism>
<feature type="transmembrane region" description="Helical" evidence="5">
    <location>
        <begin position="281"/>
        <end position="298"/>
    </location>
</feature>
<evidence type="ECO:0000256" key="3">
    <source>
        <dbReference type="ARBA" id="ARBA00022989"/>
    </source>
</evidence>
<sequence length="427" mass="49127">MIDRSLSPLTFDDVIPLPHRVAIMFQLGVFLFYSLVWVIYNGFLVNCLALLNFAYSSHKFSGDGHDVKVVTGEMATVSSAESSENMLLIMGIRKTFAKTFTFTSSGLVVYWTCLIVLPGSPILELAATWLPACLLLISLYTSFRLGDTWGQNRVNATLKRVLVGRINSATMRTNDILLSDTLTSYSKVINDFASLLWVMLMPGDITYNNKVEALVLSYPALLRMKQCWYEFKSTRQRQHLLNMCKYLALLGPVLINLLIKINMGLVSDADGSQTLNKLNRWWYVLLAFSSMYLFIWDIKMDWGFEAFDILFRLNVGEALLLRSPSKLVCKGYPGYYLVILFDFVIRFIWVFKVFVIKETEIKLRLQNHVGNFLFGYDYLSLGYAILEFLEIFRRWLWCFIKLESDLVKLQLRDDFARATPLATLKLN</sequence>
<dbReference type="PANTHER" id="PTHR10783:SF46">
    <property type="entry name" value="PROTEIN ERD1 HOMOLOG 2"/>
    <property type="match status" value="1"/>
</dbReference>
<feature type="transmembrane region" description="Helical" evidence="5">
    <location>
        <begin position="123"/>
        <end position="143"/>
    </location>
</feature>
<dbReference type="STRING" id="869754.A0A1A0H7Z9"/>
<dbReference type="Pfam" id="PF03124">
    <property type="entry name" value="EXS"/>
    <property type="match status" value="1"/>
</dbReference>
<keyword evidence="4 5" id="KW-0472">Membrane</keyword>
<dbReference type="GO" id="GO:0016020">
    <property type="term" value="C:membrane"/>
    <property type="evidence" value="ECO:0007669"/>
    <property type="project" value="UniProtKB-SubCell"/>
</dbReference>
<dbReference type="EMBL" id="LXTC01000005">
    <property type="protein sequence ID" value="OBA20110.1"/>
    <property type="molecule type" value="Genomic_DNA"/>
</dbReference>
<evidence type="ECO:0000256" key="1">
    <source>
        <dbReference type="ARBA" id="ARBA00004141"/>
    </source>
</evidence>
<dbReference type="PANTHER" id="PTHR10783">
    <property type="entry name" value="XENOTROPIC AND POLYTROPIC RETROVIRUS RECEPTOR 1-RELATED"/>
    <property type="match status" value="1"/>
</dbReference>
<keyword evidence="2 5" id="KW-0812">Transmembrane</keyword>
<dbReference type="OrthoDB" id="2159384at2759"/>
<evidence type="ECO:0000313" key="7">
    <source>
        <dbReference type="EMBL" id="OBA20110.1"/>
    </source>
</evidence>
<name>A0A1A0H7Z9_9ASCO</name>
<feature type="domain" description="EXS" evidence="6">
    <location>
        <begin position="203"/>
        <end position="427"/>
    </location>
</feature>